<gene>
    <name evidence="1" type="ORF">COZ37_07155</name>
</gene>
<dbReference type="Proteomes" id="UP000229703">
    <property type="component" value="Unassembled WGS sequence"/>
</dbReference>
<protein>
    <submittedName>
        <fullName evidence="1">Aspartate-semialdehyde dehydrogenase</fullName>
    </submittedName>
</protein>
<feature type="non-terminal residue" evidence="1">
    <location>
        <position position="56"/>
    </location>
</feature>
<sequence>MKTYNVAVVGVGIVGKEMVKILRERKFPIKSLKILATRKRTEEIAGEKFKVEKTTA</sequence>
<dbReference type="EMBL" id="PFJK01000306">
    <property type="protein sequence ID" value="PIX76581.1"/>
    <property type="molecule type" value="Genomic_DNA"/>
</dbReference>
<reference evidence="2" key="1">
    <citation type="submission" date="2017-09" db="EMBL/GenBank/DDBJ databases">
        <title>Depth-based differentiation of microbial function through sediment-hosted aquifers and enrichment of novel symbionts in the deep terrestrial subsurface.</title>
        <authorList>
            <person name="Probst A.J."/>
            <person name="Ladd B."/>
            <person name="Jarett J.K."/>
            <person name="Geller-Mcgrath D.E."/>
            <person name="Sieber C.M.K."/>
            <person name="Emerson J.B."/>
            <person name="Anantharaman K."/>
            <person name="Thomas B.C."/>
            <person name="Malmstrom R."/>
            <person name="Stieglmeier M."/>
            <person name="Klingl A."/>
            <person name="Woyke T."/>
            <person name="Ryan C.M."/>
            <person name="Banfield J.F."/>
        </authorList>
    </citation>
    <scope>NUCLEOTIDE SEQUENCE [LARGE SCALE GENOMIC DNA]</scope>
</reference>
<evidence type="ECO:0000313" key="2">
    <source>
        <dbReference type="Proteomes" id="UP000229703"/>
    </source>
</evidence>
<organism evidence="1 2">
    <name type="scientific">bacterium (Candidatus Ratteibacteria) CG_4_10_14_3_um_filter_41_18</name>
    <dbReference type="NCBI Taxonomy" id="2014287"/>
    <lineage>
        <taxon>Bacteria</taxon>
        <taxon>Candidatus Ratteibacteria</taxon>
    </lineage>
</organism>
<comment type="caution">
    <text evidence="1">The sequence shown here is derived from an EMBL/GenBank/DDBJ whole genome shotgun (WGS) entry which is preliminary data.</text>
</comment>
<proteinExistence type="predicted"/>
<dbReference type="Gene3D" id="3.40.50.720">
    <property type="entry name" value="NAD(P)-binding Rossmann-like Domain"/>
    <property type="match status" value="1"/>
</dbReference>
<dbReference type="AlphaFoldDB" id="A0A2M7M1K9"/>
<accession>A0A2M7M1K9</accession>
<evidence type="ECO:0000313" key="1">
    <source>
        <dbReference type="EMBL" id="PIX76581.1"/>
    </source>
</evidence>
<name>A0A2M7M1K9_9BACT</name>